<feature type="domain" description="N-acetylmuramoyl-L-alanine amidase" evidence="1">
    <location>
        <begin position="78"/>
        <end position="240"/>
    </location>
</feature>
<dbReference type="SUPFAM" id="SSF55846">
    <property type="entry name" value="N-acetylmuramoyl-L-alanine amidase-like"/>
    <property type="match status" value="1"/>
</dbReference>
<reference evidence="2 3" key="1">
    <citation type="submission" date="2023-07" db="EMBL/GenBank/DDBJ databases">
        <title>Sorghum-associated microbial communities from plants grown in Nebraska, USA.</title>
        <authorList>
            <person name="Schachtman D."/>
        </authorList>
    </citation>
    <scope>NUCLEOTIDE SEQUENCE [LARGE SCALE GENOMIC DNA]</scope>
    <source>
        <strain evidence="2 3">596</strain>
    </source>
</reference>
<accession>A0ABU1PHR1</accession>
<dbReference type="CDD" id="cd06583">
    <property type="entry name" value="PGRP"/>
    <property type="match status" value="1"/>
</dbReference>
<evidence type="ECO:0000313" key="3">
    <source>
        <dbReference type="Proteomes" id="UP001260715"/>
    </source>
</evidence>
<dbReference type="Pfam" id="PF01510">
    <property type="entry name" value="Amidase_2"/>
    <property type="match status" value="1"/>
</dbReference>
<dbReference type="PANTHER" id="PTHR11022">
    <property type="entry name" value="PEPTIDOGLYCAN RECOGNITION PROTEIN"/>
    <property type="match status" value="1"/>
</dbReference>
<sequence length="259" mass="28514">MSNSSRDDLKAGTFDTWAMMEAKRGATTKTVQVEVDSKAATRQAIIAEIRRKKIKIETRSDWKAKEPAINPKADWDYKAIAIHHAGNSYSCAADGAAELRKAEATDIKSFGNLSYHYAIDCQGVIYEALDIRFRGAHIEDGNTGVIGIVFLSDLSVRGEAEKHGPGIWNVTKKRGIGAGIKEWIGEQKDKVDATHDEPTENQLEAAVALIETLIRFFAIGTLGGHREFAKAHGTNRPCPGAYGMIIVEMMRRDFKLTPP</sequence>
<gene>
    <name evidence="2" type="ORF">J2W50_003575</name>
</gene>
<dbReference type="Proteomes" id="UP001260715">
    <property type="component" value="Unassembled WGS sequence"/>
</dbReference>
<evidence type="ECO:0000313" key="2">
    <source>
        <dbReference type="EMBL" id="MDR6585359.1"/>
    </source>
</evidence>
<dbReference type="InterPro" id="IPR015510">
    <property type="entry name" value="PGRP"/>
</dbReference>
<comment type="caution">
    <text evidence="2">The sequence shown here is derived from an EMBL/GenBank/DDBJ whole genome shotgun (WGS) entry which is preliminary data.</text>
</comment>
<dbReference type="PANTHER" id="PTHR11022:SF41">
    <property type="entry name" value="PEPTIDOGLYCAN-RECOGNITION PROTEIN LC-RELATED"/>
    <property type="match status" value="1"/>
</dbReference>
<proteinExistence type="predicted"/>
<organism evidence="2 3">
    <name type="scientific">Herbaspirillum frisingense</name>
    <dbReference type="NCBI Taxonomy" id="92645"/>
    <lineage>
        <taxon>Bacteria</taxon>
        <taxon>Pseudomonadati</taxon>
        <taxon>Pseudomonadota</taxon>
        <taxon>Betaproteobacteria</taxon>
        <taxon>Burkholderiales</taxon>
        <taxon>Oxalobacteraceae</taxon>
        <taxon>Herbaspirillum</taxon>
    </lineage>
</organism>
<dbReference type="EMBL" id="JAVDSJ010000004">
    <property type="protein sequence ID" value="MDR6585359.1"/>
    <property type="molecule type" value="Genomic_DNA"/>
</dbReference>
<evidence type="ECO:0000259" key="1">
    <source>
        <dbReference type="Pfam" id="PF01510"/>
    </source>
</evidence>
<dbReference type="InterPro" id="IPR002502">
    <property type="entry name" value="Amidase_domain"/>
</dbReference>
<dbReference type="Gene3D" id="3.40.80.10">
    <property type="entry name" value="Peptidoglycan recognition protein-like"/>
    <property type="match status" value="1"/>
</dbReference>
<keyword evidence="3" id="KW-1185">Reference proteome</keyword>
<dbReference type="InterPro" id="IPR036505">
    <property type="entry name" value="Amidase/PGRP_sf"/>
</dbReference>
<protein>
    <recommendedName>
        <fullName evidence="1">N-acetylmuramoyl-L-alanine amidase domain-containing protein</fullName>
    </recommendedName>
</protein>
<name>A0ABU1PHR1_9BURK</name>
<dbReference type="RefSeq" id="WP_310011183.1">
    <property type="nucleotide sequence ID" value="NZ_JAVDSJ010000004.1"/>
</dbReference>